<evidence type="ECO:0000313" key="8">
    <source>
        <dbReference type="Proteomes" id="UP001213799"/>
    </source>
</evidence>
<dbReference type="EMBL" id="JAQJAE010000003">
    <property type="protein sequence ID" value="KAJ5603976.1"/>
    <property type="molecule type" value="Genomic_DNA"/>
</dbReference>
<dbReference type="PANTHER" id="PTHR11266">
    <property type="entry name" value="PEROXISOMAL MEMBRANE PROTEIN 2, PXMP2 MPV17"/>
    <property type="match status" value="1"/>
</dbReference>
<comment type="caution">
    <text evidence="7">The sequence shown here is derived from an EMBL/GenBank/DDBJ whole genome shotgun (WGS) entry which is preliminary data.</text>
</comment>
<evidence type="ECO:0000256" key="1">
    <source>
        <dbReference type="ARBA" id="ARBA00004141"/>
    </source>
</evidence>
<evidence type="ECO:0000256" key="3">
    <source>
        <dbReference type="ARBA" id="ARBA00022692"/>
    </source>
</evidence>
<evidence type="ECO:0000256" key="2">
    <source>
        <dbReference type="ARBA" id="ARBA00006824"/>
    </source>
</evidence>
<dbReference type="GeneID" id="81588231"/>
<dbReference type="Pfam" id="PF04117">
    <property type="entry name" value="Mpv17_PMP22"/>
    <property type="match status" value="1"/>
</dbReference>
<reference evidence="7" key="2">
    <citation type="submission" date="2023-01" db="EMBL/GenBank/DDBJ databases">
        <authorList>
            <person name="Petersen C."/>
        </authorList>
    </citation>
    <scope>NUCLEOTIDE SEQUENCE</scope>
    <source>
        <strain evidence="7">IBT 12815</strain>
    </source>
</reference>
<keyword evidence="5" id="KW-0472">Membrane</keyword>
<reference evidence="7" key="1">
    <citation type="journal article" date="2023" name="IMA Fungus">
        <title>Comparative genomic study of the Penicillium genus elucidates a diverse pangenome and 15 lateral gene transfer events.</title>
        <authorList>
            <person name="Petersen C."/>
            <person name="Sorensen T."/>
            <person name="Nielsen M.R."/>
            <person name="Sondergaard T.E."/>
            <person name="Sorensen J.L."/>
            <person name="Fitzpatrick D.A."/>
            <person name="Frisvad J.C."/>
            <person name="Nielsen K.L."/>
        </authorList>
    </citation>
    <scope>NUCLEOTIDE SEQUENCE</scope>
    <source>
        <strain evidence="7">IBT 12815</strain>
    </source>
</reference>
<keyword evidence="3" id="KW-0812">Transmembrane</keyword>
<dbReference type="AlphaFoldDB" id="A0AAD6E8W9"/>
<proteinExistence type="inferred from homology"/>
<comment type="subcellular location">
    <subcellularLocation>
        <location evidence="1">Membrane</location>
        <topology evidence="1">Multi-pass membrane protein</topology>
    </subcellularLocation>
</comment>
<dbReference type="InterPro" id="IPR007248">
    <property type="entry name" value="Mpv17_PMP22"/>
</dbReference>
<keyword evidence="4" id="KW-1133">Transmembrane helix</keyword>
<evidence type="ECO:0000256" key="4">
    <source>
        <dbReference type="ARBA" id="ARBA00022989"/>
    </source>
</evidence>
<keyword evidence="8" id="KW-1185">Reference proteome</keyword>
<accession>A0AAD6E8W9</accession>
<gene>
    <name evidence="7" type="ORF">N7537_006932</name>
</gene>
<evidence type="ECO:0000256" key="5">
    <source>
        <dbReference type="ARBA" id="ARBA00023136"/>
    </source>
</evidence>
<organism evidence="7 8">
    <name type="scientific">Penicillium hordei</name>
    <dbReference type="NCBI Taxonomy" id="40994"/>
    <lineage>
        <taxon>Eukaryota</taxon>
        <taxon>Fungi</taxon>
        <taxon>Dikarya</taxon>
        <taxon>Ascomycota</taxon>
        <taxon>Pezizomycotina</taxon>
        <taxon>Eurotiomycetes</taxon>
        <taxon>Eurotiomycetidae</taxon>
        <taxon>Eurotiales</taxon>
        <taxon>Aspergillaceae</taxon>
        <taxon>Penicillium</taxon>
    </lineage>
</organism>
<sequence>MSPDIEASRRIHDEVVADAGNVLTAFASTLSPAHHLLASPWTSIFGFTILAIAKSTTIEFPCLSCSFGLSIEFNRETQKNLPGSQGYDPWRTARHLTVGIVASIPSYEWFMFLHRRFNFASSIASLATKVVVQQAVFTPVFNTYFFTMQSLLSGASIEDTLVRLQLALPTSIANGVKVWTGVAIVSFMYVPPQFRSVFSGCIAVAWQAYLSWMNQNVRSAH</sequence>
<dbReference type="RefSeq" id="XP_056753774.1">
    <property type="nucleotide sequence ID" value="XM_056897989.1"/>
</dbReference>
<comment type="similarity">
    <text evidence="2 6">Belongs to the peroxisomal membrane protein PXMP2/4 family.</text>
</comment>
<dbReference type="Proteomes" id="UP001213799">
    <property type="component" value="Unassembled WGS sequence"/>
</dbReference>
<dbReference type="GO" id="GO:0016020">
    <property type="term" value="C:membrane"/>
    <property type="evidence" value="ECO:0007669"/>
    <property type="project" value="UniProtKB-SubCell"/>
</dbReference>
<dbReference type="GO" id="GO:0005739">
    <property type="term" value="C:mitochondrion"/>
    <property type="evidence" value="ECO:0007669"/>
    <property type="project" value="TreeGrafter"/>
</dbReference>
<evidence type="ECO:0000256" key="6">
    <source>
        <dbReference type="RuleBase" id="RU363053"/>
    </source>
</evidence>
<evidence type="ECO:0000313" key="7">
    <source>
        <dbReference type="EMBL" id="KAJ5603976.1"/>
    </source>
</evidence>
<protein>
    <submittedName>
        <fullName evidence="7">Uncharacterized protein</fullName>
    </submittedName>
</protein>
<name>A0AAD6E8W9_9EURO</name>
<dbReference type="PANTHER" id="PTHR11266:SF113">
    <property type="entry name" value="MEMBRANE PROTEIN, MPV17_PMP22 FAMILY, PUTATIVE (AFU_ORTHOLOGUE AFUA_1G13840)-RELATED"/>
    <property type="match status" value="1"/>
</dbReference>